<dbReference type="CDD" id="cd07361">
    <property type="entry name" value="MEMO_like"/>
    <property type="match status" value="1"/>
</dbReference>
<evidence type="ECO:0000313" key="3">
    <source>
        <dbReference type="EMBL" id="GAA3929880.1"/>
    </source>
</evidence>
<accession>A0ABP7MTG0</accession>
<dbReference type="PANTHER" id="PTHR11060:SF0">
    <property type="entry name" value="PROTEIN MEMO1"/>
    <property type="match status" value="1"/>
</dbReference>
<dbReference type="NCBIfam" id="TIGR04336">
    <property type="entry name" value="AmmeMemoSam_B"/>
    <property type="match status" value="1"/>
</dbReference>
<protein>
    <recommendedName>
        <fullName evidence="2">MEMO1 family protein GCM10022277_28140</fullName>
    </recommendedName>
</protein>
<evidence type="ECO:0000256" key="2">
    <source>
        <dbReference type="HAMAP-Rule" id="MF_00055"/>
    </source>
</evidence>
<dbReference type="EMBL" id="BAABBN010000007">
    <property type="protein sequence ID" value="GAA3929880.1"/>
    <property type="molecule type" value="Genomic_DNA"/>
</dbReference>
<evidence type="ECO:0000313" key="4">
    <source>
        <dbReference type="Proteomes" id="UP001501565"/>
    </source>
</evidence>
<dbReference type="InterPro" id="IPR002737">
    <property type="entry name" value="MEMO1_fam"/>
</dbReference>
<dbReference type="RefSeq" id="WP_344799185.1">
    <property type="nucleotide sequence ID" value="NZ_BAABBN010000007.1"/>
</dbReference>
<name>A0ABP7MTG0_9GAMM</name>
<dbReference type="Gene3D" id="3.40.830.10">
    <property type="entry name" value="LigB-like"/>
    <property type="match status" value="1"/>
</dbReference>
<reference evidence="4" key="1">
    <citation type="journal article" date="2019" name="Int. J. Syst. Evol. Microbiol.">
        <title>The Global Catalogue of Microorganisms (GCM) 10K type strain sequencing project: providing services to taxonomists for standard genome sequencing and annotation.</title>
        <authorList>
            <consortium name="The Broad Institute Genomics Platform"/>
            <consortium name="The Broad Institute Genome Sequencing Center for Infectious Disease"/>
            <person name="Wu L."/>
            <person name="Ma J."/>
        </authorList>
    </citation>
    <scope>NUCLEOTIDE SEQUENCE [LARGE SCALE GENOMIC DNA]</scope>
    <source>
        <strain evidence="4">JCM 17551</strain>
    </source>
</reference>
<dbReference type="HAMAP" id="MF_00055">
    <property type="entry name" value="MEMO1"/>
    <property type="match status" value="1"/>
</dbReference>
<evidence type="ECO:0000256" key="1">
    <source>
        <dbReference type="ARBA" id="ARBA00006315"/>
    </source>
</evidence>
<dbReference type="Pfam" id="PF01875">
    <property type="entry name" value="Memo"/>
    <property type="match status" value="1"/>
</dbReference>
<comment type="caution">
    <text evidence="3">The sequence shown here is derived from an EMBL/GenBank/DDBJ whole genome shotgun (WGS) entry which is preliminary data.</text>
</comment>
<comment type="similarity">
    <text evidence="1 2">Belongs to the MEMO1 family.</text>
</comment>
<dbReference type="Proteomes" id="UP001501565">
    <property type="component" value="Unassembled WGS sequence"/>
</dbReference>
<dbReference type="PANTHER" id="PTHR11060">
    <property type="entry name" value="PROTEIN MEMO1"/>
    <property type="match status" value="1"/>
</dbReference>
<keyword evidence="4" id="KW-1185">Reference proteome</keyword>
<proteinExistence type="inferred from homology"/>
<sequence>MNIRYPAVAGSFYPESAEELRQTLNQLLTKAPKNSCHPKALIAPHAGYIYSGPIAATAYNTLADMADKIHRVVLLGPAHRVPLRGIAMPDTDVFRTPLGDITVDQKALDQIQMLDCITTSGQAHAWEHSLEVHLPFLQQTLKDFELVPLVVGETEPEVVANVIETLWGGEETLIVVSTDLSHYLKYQDAQKQDYTTTEAIEHLTCHIDGQQACGCNPLNGLLLATQHHHLKLTTLDLRNSGDTAGPKDHVVGYGAYAIH</sequence>
<organism evidence="3 4">
    <name type="scientific">Litoribacillus peritrichatus</name>
    <dbReference type="NCBI Taxonomy" id="718191"/>
    <lineage>
        <taxon>Bacteria</taxon>
        <taxon>Pseudomonadati</taxon>
        <taxon>Pseudomonadota</taxon>
        <taxon>Gammaproteobacteria</taxon>
        <taxon>Oceanospirillales</taxon>
        <taxon>Oceanospirillaceae</taxon>
        <taxon>Litoribacillus</taxon>
    </lineage>
</organism>
<gene>
    <name evidence="3" type="ORF">GCM10022277_28140</name>
</gene>